<dbReference type="Gene3D" id="3.40.228.10">
    <property type="entry name" value="Dimethylsulfoxide Reductase, domain 2"/>
    <property type="match status" value="1"/>
</dbReference>
<dbReference type="GO" id="GO:0016020">
    <property type="term" value="C:membrane"/>
    <property type="evidence" value="ECO:0007669"/>
    <property type="project" value="TreeGrafter"/>
</dbReference>
<dbReference type="GO" id="GO:0022904">
    <property type="term" value="P:respiratory electron transport chain"/>
    <property type="evidence" value="ECO:0007669"/>
    <property type="project" value="TreeGrafter"/>
</dbReference>
<dbReference type="PANTHER" id="PTHR43105">
    <property type="entry name" value="RESPIRATORY NITRATE REDUCTASE"/>
    <property type="match status" value="1"/>
</dbReference>
<dbReference type="GO" id="GO:0003954">
    <property type="term" value="F:NADH dehydrogenase activity"/>
    <property type="evidence" value="ECO:0007669"/>
    <property type="project" value="TreeGrafter"/>
</dbReference>
<dbReference type="Gene3D" id="2.40.40.20">
    <property type="match status" value="1"/>
</dbReference>
<dbReference type="Proteomes" id="UP000003288">
    <property type="component" value="Unassembled WGS sequence"/>
</dbReference>
<accession>A0AAI9AJ26</accession>
<dbReference type="GO" id="GO:0051536">
    <property type="term" value="F:iron-sulfur cluster binding"/>
    <property type="evidence" value="ECO:0007669"/>
    <property type="project" value="UniProtKB-KW"/>
</dbReference>
<feature type="domain" description="Molybdopterin oxidoreductase" evidence="5">
    <location>
        <begin position="10"/>
        <end position="331"/>
    </location>
</feature>
<dbReference type="SUPFAM" id="SSF50692">
    <property type="entry name" value="ADC-like"/>
    <property type="match status" value="1"/>
</dbReference>
<dbReference type="InterPro" id="IPR006655">
    <property type="entry name" value="Mopterin_OxRdtase_prok_CS"/>
</dbReference>
<evidence type="ECO:0000256" key="1">
    <source>
        <dbReference type="ARBA" id="ARBA00022723"/>
    </source>
</evidence>
<dbReference type="Gene3D" id="3.40.50.740">
    <property type="match status" value="1"/>
</dbReference>
<organism evidence="7 8">
    <name type="scientific">Caminibacter mediatlanticus TB-2</name>
    <dbReference type="NCBI Taxonomy" id="391592"/>
    <lineage>
        <taxon>Bacteria</taxon>
        <taxon>Pseudomonadati</taxon>
        <taxon>Campylobacterota</taxon>
        <taxon>Epsilonproteobacteria</taxon>
        <taxon>Nautiliales</taxon>
        <taxon>Nautiliaceae</taxon>
        <taxon>Caminibacter</taxon>
    </lineage>
</organism>
<keyword evidence="4" id="KW-0411">Iron-sulfur</keyword>
<evidence type="ECO:0000256" key="4">
    <source>
        <dbReference type="ARBA" id="ARBA00023014"/>
    </source>
</evidence>
<evidence type="ECO:0000313" key="8">
    <source>
        <dbReference type="Proteomes" id="UP000003288"/>
    </source>
</evidence>
<protein>
    <submittedName>
        <fullName evidence="7">Molybdopterin oxidoreductase Fe4S4 region</fullName>
    </submittedName>
</protein>
<keyword evidence="1" id="KW-0479">Metal-binding</keyword>
<comment type="caution">
    <text evidence="7">The sequence shown here is derived from an EMBL/GenBank/DDBJ whole genome shotgun (WGS) entry which is preliminary data.</text>
</comment>
<dbReference type="Pfam" id="PF00384">
    <property type="entry name" value="Molybdopterin"/>
    <property type="match status" value="1"/>
</dbReference>
<dbReference type="Pfam" id="PF01568">
    <property type="entry name" value="Molydop_binding"/>
    <property type="match status" value="1"/>
</dbReference>
<dbReference type="AlphaFoldDB" id="A0AAI9AJ26"/>
<reference evidence="7 8" key="1">
    <citation type="journal article" date="2011" name="Stand. Genomic Sci.">
        <title>Draft genome sequence of Caminibacter mediatlanticus strain TB-2, an epsilonproteobacterium isolated from a deep-sea hydrothermal vent.</title>
        <authorList>
            <person name="Giovannelli D."/>
            <person name="Ferriera S."/>
            <person name="Johnson J."/>
            <person name="Kravitz S."/>
            <person name="Perez-Rodriguez I."/>
            <person name="Ricci J."/>
            <person name="O'Brien C."/>
            <person name="Voordeckers J.W."/>
            <person name="Bini E."/>
            <person name="Vetriani C."/>
        </authorList>
    </citation>
    <scope>NUCLEOTIDE SEQUENCE [LARGE SCALE GENOMIC DNA]</scope>
    <source>
        <strain evidence="7 8">TB-2</strain>
    </source>
</reference>
<evidence type="ECO:0000313" key="7">
    <source>
        <dbReference type="EMBL" id="EDM24567.1"/>
    </source>
</evidence>
<feature type="domain" description="Molybdopterin dinucleotide-binding" evidence="6">
    <location>
        <begin position="448"/>
        <end position="552"/>
    </location>
</feature>
<dbReference type="PROSITE" id="PS00490">
    <property type="entry name" value="MOLYBDOPTERIN_PROK_2"/>
    <property type="match status" value="1"/>
</dbReference>
<dbReference type="InterPro" id="IPR009010">
    <property type="entry name" value="Asp_de-COase-like_dom_sf"/>
</dbReference>
<dbReference type="GO" id="GO:0046872">
    <property type="term" value="F:metal ion binding"/>
    <property type="evidence" value="ECO:0007669"/>
    <property type="project" value="UniProtKB-KW"/>
</dbReference>
<dbReference type="EMBL" id="ABCJ01000001">
    <property type="protein sequence ID" value="EDM24567.1"/>
    <property type="molecule type" value="Genomic_DNA"/>
</dbReference>
<keyword evidence="3" id="KW-0408">Iron</keyword>
<evidence type="ECO:0000256" key="3">
    <source>
        <dbReference type="ARBA" id="ARBA00023004"/>
    </source>
</evidence>
<dbReference type="GO" id="GO:0043546">
    <property type="term" value="F:molybdopterin cofactor binding"/>
    <property type="evidence" value="ECO:0007669"/>
    <property type="project" value="InterPro"/>
</dbReference>
<sequence>MTNDLAEFATDTDVFLLVGTNTSECHPIIAMQIQRGLERGAKLIVIDPRGIDMAKKADVYIPVPVGRNIPVINAMIYHIIKNELYDKEFVEKYSKGFEYLKKSVEEFTPERVAKEYDLNAEDIKKAAELYAKGNPSAICYTMGVTQFSYGTYQVFQMSNLAILTGNLGVKGGGVNPLRGQNNVQGAGDMGALPNTLPGGPLTNDEYRKHVESVWGFKINPNPGWTLTEAPHKMEEGLIKCLYIFGENPVMSDPWTDHFLEALCHVDFIVVQDIFLTETAQRADVVLPAACWSEKEGTFNNTSRRVQYLSAAVTPPANLEPDWKVICNVANRIGLKGFDFLRAEEIWNEVRKVCPSKFGGISYERIKKLNGINWPCPDEEHPGTPYLYADKKSMLPDGKFVLVPVGFSEDGDRDILEEEFRKKIGAPDDYLVGVGVPSEKPNEVYPCMFTTGRKVYHYHTGTMTRECKPLEMGADIMGATIEISQDIADERGIETGDYVKVWNKRGLIAAKAVVRPDMRYGTIFTTFHYAEADGNELVPPEPLDKLAKTPPLKMSIANIQKISEEEFLKIRKELLQQMEAEYAKCVRS</sequence>
<keyword evidence="2" id="KW-0560">Oxidoreductase</keyword>
<proteinExistence type="predicted"/>
<evidence type="ECO:0000259" key="6">
    <source>
        <dbReference type="Pfam" id="PF01568"/>
    </source>
</evidence>
<evidence type="ECO:0000256" key="2">
    <source>
        <dbReference type="ARBA" id="ARBA00023002"/>
    </source>
</evidence>
<dbReference type="PANTHER" id="PTHR43105:SF14">
    <property type="entry name" value="FORMATE DEHYDROGENASE H"/>
    <property type="match status" value="1"/>
</dbReference>
<name>A0AAI9AJ26_9BACT</name>
<dbReference type="SUPFAM" id="SSF53706">
    <property type="entry name" value="Formate dehydrogenase/DMSO reductase, domains 1-3"/>
    <property type="match status" value="1"/>
</dbReference>
<dbReference type="InterPro" id="IPR050123">
    <property type="entry name" value="Prok_molybdopt-oxidoreductase"/>
</dbReference>
<gene>
    <name evidence="7" type="ORF">CMTB2_03588</name>
</gene>
<evidence type="ECO:0000259" key="5">
    <source>
        <dbReference type="Pfam" id="PF00384"/>
    </source>
</evidence>
<dbReference type="InterPro" id="IPR006657">
    <property type="entry name" value="MoPterin_dinucl-bd_dom"/>
</dbReference>
<dbReference type="InterPro" id="IPR006656">
    <property type="entry name" value="Mopterin_OxRdtase"/>
</dbReference>